<dbReference type="OrthoDB" id="2967651at2"/>
<proteinExistence type="predicted"/>
<keyword evidence="2" id="KW-1185">Reference proteome</keyword>
<evidence type="ECO:0000313" key="1">
    <source>
        <dbReference type="EMBL" id="SEO61486.1"/>
    </source>
</evidence>
<organism evidence="1 2">
    <name type="scientific">Amphibacillus marinus</name>
    <dbReference type="NCBI Taxonomy" id="872970"/>
    <lineage>
        <taxon>Bacteria</taxon>
        <taxon>Bacillati</taxon>
        <taxon>Bacillota</taxon>
        <taxon>Bacilli</taxon>
        <taxon>Bacillales</taxon>
        <taxon>Bacillaceae</taxon>
        <taxon>Amphibacillus</taxon>
    </lineage>
</organism>
<dbReference type="Proteomes" id="UP000199300">
    <property type="component" value="Unassembled WGS sequence"/>
</dbReference>
<sequence>MIIILTIITLCVVYLSYVRYVPVRRAVCLDECQFNQKKIQVDLRDYHQSAKSTKANKIALPIAYIKRNHQLLPKTDLYVMAANSVEKNIGIRLLRRLGHNVVGYTVEKKHCCCKKWNSKYV</sequence>
<accession>A0A1H8R573</accession>
<dbReference type="EMBL" id="FODJ01000009">
    <property type="protein sequence ID" value="SEO61486.1"/>
    <property type="molecule type" value="Genomic_DNA"/>
</dbReference>
<dbReference type="AlphaFoldDB" id="A0A1H8R573"/>
<gene>
    <name evidence="1" type="ORF">SAMN04488134_109154</name>
</gene>
<protein>
    <recommendedName>
        <fullName evidence="3">Rhodanese domain-containing protein</fullName>
    </recommendedName>
</protein>
<dbReference type="STRING" id="872970.SAMN04488134_109154"/>
<dbReference type="RefSeq" id="WP_091498972.1">
    <property type="nucleotide sequence ID" value="NZ_FODJ01000009.1"/>
</dbReference>
<name>A0A1H8R573_9BACI</name>
<reference evidence="1 2" key="1">
    <citation type="submission" date="2016-10" db="EMBL/GenBank/DDBJ databases">
        <authorList>
            <person name="de Groot N.N."/>
        </authorList>
    </citation>
    <scope>NUCLEOTIDE SEQUENCE [LARGE SCALE GENOMIC DNA]</scope>
    <source>
        <strain evidence="1 2">CGMCC 1.10434</strain>
    </source>
</reference>
<evidence type="ECO:0000313" key="2">
    <source>
        <dbReference type="Proteomes" id="UP000199300"/>
    </source>
</evidence>
<evidence type="ECO:0008006" key="3">
    <source>
        <dbReference type="Google" id="ProtNLM"/>
    </source>
</evidence>